<reference evidence="4" key="1">
    <citation type="journal article" date="2019" name="Int. J. Syst. Evol. Microbiol.">
        <title>The Global Catalogue of Microorganisms (GCM) 10K type strain sequencing project: providing services to taxonomists for standard genome sequencing and annotation.</title>
        <authorList>
            <consortium name="The Broad Institute Genomics Platform"/>
            <consortium name="The Broad Institute Genome Sequencing Center for Infectious Disease"/>
            <person name="Wu L."/>
            <person name="Ma J."/>
        </authorList>
    </citation>
    <scope>NUCLEOTIDE SEQUENCE [LARGE SCALE GENOMIC DNA]</scope>
    <source>
        <strain evidence="4">CGMCC 1.7030</strain>
    </source>
</reference>
<dbReference type="PANTHER" id="PTHR42964">
    <property type="entry name" value="ENOYL-COA HYDRATASE"/>
    <property type="match status" value="1"/>
</dbReference>
<dbReference type="Gene3D" id="3.90.226.10">
    <property type="entry name" value="2-enoyl-CoA Hydratase, Chain A, domain 1"/>
    <property type="match status" value="1"/>
</dbReference>
<dbReference type="SUPFAM" id="SSF52096">
    <property type="entry name" value="ClpP/crotonase"/>
    <property type="match status" value="1"/>
</dbReference>
<dbReference type="Pfam" id="PF00378">
    <property type="entry name" value="ECH_1"/>
    <property type="match status" value="1"/>
</dbReference>
<dbReference type="PANTHER" id="PTHR42964:SF1">
    <property type="entry name" value="POLYKETIDE BIOSYNTHESIS ENOYL-COA HYDRATASE PKSH-RELATED"/>
    <property type="match status" value="1"/>
</dbReference>
<keyword evidence="4" id="KW-1185">Reference proteome</keyword>
<dbReference type="RefSeq" id="WP_377914578.1">
    <property type="nucleotide sequence ID" value="NZ_JBHSKS010000006.1"/>
</dbReference>
<proteinExistence type="inferred from homology"/>
<accession>A0ABW0BVR0</accession>
<comment type="similarity">
    <text evidence="1 2">Belongs to the enoyl-CoA hydratase/isomerase family.</text>
</comment>
<dbReference type="EMBL" id="JBHSKS010000006">
    <property type="protein sequence ID" value="MFC5191997.1"/>
    <property type="molecule type" value="Genomic_DNA"/>
</dbReference>
<name>A0ABW0BVR0_9BACT</name>
<organism evidence="3 4">
    <name type="scientific">Algoriphagus aquatilis</name>
    <dbReference type="NCBI Taxonomy" id="490186"/>
    <lineage>
        <taxon>Bacteria</taxon>
        <taxon>Pseudomonadati</taxon>
        <taxon>Bacteroidota</taxon>
        <taxon>Cytophagia</taxon>
        <taxon>Cytophagales</taxon>
        <taxon>Cyclobacteriaceae</taxon>
        <taxon>Algoriphagus</taxon>
    </lineage>
</organism>
<evidence type="ECO:0000313" key="3">
    <source>
        <dbReference type="EMBL" id="MFC5191997.1"/>
    </source>
</evidence>
<comment type="caution">
    <text evidence="3">The sequence shown here is derived from an EMBL/GenBank/DDBJ whole genome shotgun (WGS) entry which is preliminary data.</text>
</comment>
<dbReference type="Proteomes" id="UP001596163">
    <property type="component" value="Unassembled WGS sequence"/>
</dbReference>
<dbReference type="InterPro" id="IPR051683">
    <property type="entry name" value="Enoyl-CoA_Hydratase/Isomerase"/>
</dbReference>
<evidence type="ECO:0000256" key="2">
    <source>
        <dbReference type="RuleBase" id="RU003707"/>
    </source>
</evidence>
<dbReference type="InterPro" id="IPR029045">
    <property type="entry name" value="ClpP/crotonase-like_dom_sf"/>
</dbReference>
<sequence>MERAVLTQVENQLGFITLNRPEKRNALSPQLITDLAEAFSEMGANPNVKVVILQAKGRAFCAGADLEYIQSLQNFTFEENLEDSHRLKLLFSQIYEFPKVVIAKVQGHALAGGCGLVTVCDFAFADSDALFGYTEAKIGFVPALVSVFLAEQIGHYRAGELLISGEMISAKKADEFGLITGHMSGDSLDHWVAHEFAAKLIRENSAFSMSETKRLLRSLGKEARDRALDAAAEANARARVHEDCKKGIAAFLTKNKPTW</sequence>
<dbReference type="InterPro" id="IPR018376">
    <property type="entry name" value="Enoyl-CoA_hyd/isom_CS"/>
</dbReference>
<dbReference type="InterPro" id="IPR001753">
    <property type="entry name" value="Enoyl-CoA_hydra/iso"/>
</dbReference>
<evidence type="ECO:0000256" key="1">
    <source>
        <dbReference type="ARBA" id="ARBA00005254"/>
    </source>
</evidence>
<dbReference type="InterPro" id="IPR014748">
    <property type="entry name" value="Enoyl-CoA_hydra_C"/>
</dbReference>
<dbReference type="CDD" id="cd06558">
    <property type="entry name" value="crotonase-like"/>
    <property type="match status" value="1"/>
</dbReference>
<protein>
    <submittedName>
        <fullName evidence="3">Enoyl-CoA hydratase/isomerase family protein</fullName>
    </submittedName>
</protein>
<evidence type="ECO:0000313" key="4">
    <source>
        <dbReference type="Proteomes" id="UP001596163"/>
    </source>
</evidence>
<dbReference type="Gene3D" id="1.10.12.10">
    <property type="entry name" value="Lyase 2-enoyl-coa Hydratase, Chain A, domain 2"/>
    <property type="match status" value="1"/>
</dbReference>
<dbReference type="PROSITE" id="PS00166">
    <property type="entry name" value="ENOYL_COA_HYDRATASE"/>
    <property type="match status" value="1"/>
</dbReference>
<gene>
    <name evidence="3" type="ORF">ACFPIK_09475</name>
</gene>